<dbReference type="AlphaFoldDB" id="A0A8H5G2F6"/>
<proteinExistence type="predicted"/>
<protein>
    <recommendedName>
        <fullName evidence="5">HMG box domain-containing protein</fullName>
    </recommendedName>
</protein>
<dbReference type="Gene3D" id="1.10.30.10">
    <property type="entry name" value="High mobility group box domain"/>
    <property type="match status" value="1"/>
</dbReference>
<dbReference type="GO" id="GO:0000981">
    <property type="term" value="F:DNA-binding transcription factor activity, RNA polymerase II-specific"/>
    <property type="evidence" value="ECO:0007669"/>
    <property type="project" value="TreeGrafter"/>
</dbReference>
<dbReference type="CDD" id="cd01389">
    <property type="entry name" value="HMG-box_ROX1-like"/>
    <property type="match status" value="1"/>
</dbReference>
<evidence type="ECO:0000256" key="1">
    <source>
        <dbReference type="ARBA" id="ARBA00023125"/>
    </source>
</evidence>
<comment type="caution">
    <text evidence="6">The sequence shown here is derived from an EMBL/GenBank/DDBJ whole genome shotgun (WGS) entry which is preliminary data.</text>
</comment>
<feature type="compositionally biased region" description="Polar residues" evidence="4">
    <location>
        <begin position="258"/>
        <end position="282"/>
    </location>
</feature>
<dbReference type="Pfam" id="PF00505">
    <property type="entry name" value="HMG_box"/>
    <property type="match status" value="1"/>
</dbReference>
<dbReference type="OrthoDB" id="6247875at2759"/>
<dbReference type="PANTHER" id="PTHR45789">
    <property type="entry name" value="FI18025P1"/>
    <property type="match status" value="1"/>
</dbReference>
<dbReference type="InterPro" id="IPR009071">
    <property type="entry name" value="HMG_box_dom"/>
</dbReference>
<feature type="compositionally biased region" description="Basic and acidic residues" evidence="4">
    <location>
        <begin position="124"/>
        <end position="142"/>
    </location>
</feature>
<reference evidence="6 7" key="1">
    <citation type="journal article" date="2020" name="ISME J.">
        <title>Uncovering the hidden diversity of litter-decomposition mechanisms in mushroom-forming fungi.</title>
        <authorList>
            <person name="Floudas D."/>
            <person name="Bentzer J."/>
            <person name="Ahren D."/>
            <person name="Johansson T."/>
            <person name="Persson P."/>
            <person name="Tunlid A."/>
        </authorList>
    </citation>
    <scope>NUCLEOTIDE SEQUENCE [LARGE SCALE GENOMIC DNA]</scope>
    <source>
        <strain evidence="6 7">CBS 146.42</strain>
    </source>
</reference>
<feature type="region of interest" description="Disordered" evidence="4">
    <location>
        <begin position="374"/>
        <end position="422"/>
    </location>
</feature>
<keyword evidence="7" id="KW-1185">Reference proteome</keyword>
<feature type="DNA-binding region" description="HMG box" evidence="3">
    <location>
        <begin position="16"/>
        <end position="85"/>
    </location>
</feature>
<feature type="compositionally biased region" description="Polar residues" evidence="4">
    <location>
        <begin position="475"/>
        <end position="487"/>
    </location>
</feature>
<dbReference type="SMART" id="SM00398">
    <property type="entry name" value="HMG"/>
    <property type="match status" value="1"/>
</dbReference>
<feature type="compositionally biased region" description="Low complexity" evidence="4">
    <location>
        <begin position="185"/>
        <end position="209"/>
    </location>
</feature>
<evidence type="ECO:0000259" key="5">
    <source>
        <dbReference type="PROSITE" id="PS50118"/>
    </source>
</evidence>
<feature type="compositionally biased region" description="Low complexity" evidence="4">
    <location>
        <begin position="377"/>
        <end position="394"/>
    </location>
</feature>
<feature type="region of interest" description="Disordered" evidence="4">
    <location>
        <begin position="450"/>
        <end position="544"/>
    </location>
</feature>
<dbReference type="PROSITE" id="PS50118">
    <property type="entry name" value="HMG_BOX_2"/>
    <property type="match status" value="1"/>
</dbReference>
<dbReference type="Proteomes" id="UP000559027">
    <property type="component" value="Unassembled WGS sequence"/>
</dbReference>
<keyword evidence="1 3" id="KW-0238">DNA-binding</keyword>
<evidence type="ECO:0000256" key="2">
    <source>
        <dbReference type="ARBA" id="ARBA00023242"/>
    </source>
</evidence>
<dbReference type="InterPro" id="IPR036910">
    <property type="entry name" value="HMG_box_dom_sf"/>
</dbReference>
<evidence type="ECO:0000313" key="6">
    <source>
        <dbReference type="EMBL" id="KAF5357107.1"/>
    </source>
</evidence>
<gene>
    <name evidence="6" type="ORF">D9756_006874</name>
</gene>
<evidence type="ECO:0000256" key="3">
    <source>
        <dbReference type="PROSITE-ProRule" id="PRU00267"/>
    </source>
</evidence>
<dbReference type="InterPro" id="IPR051356">
    <property type="entry name" value="SOX/SOX-like_TF"/>
</dbReference>
<keyword evidence="2 3" id="KW-0539">Nucleus</keyword>
<evidence type="ECO:0000313" key="7">
    <source>
        <dbReference type="Proteomes" id="UP000559027"/>
    </source>
</evidence>
<dbReference type="EMBL" id="JAACJO010000006">
    <property type="protein sequence ID" value="KAF5357107.1"/>
    <property type="molecule type" value="Genomic_DNA"/>
</dbReference>
<evidence type="ECO:0000256" key="4">
    <source>
        <dbReference type="SAM" id="MobiDB-lite"/>
    </source>
</evidence>
<feature type="domain" description="HMG box" evidence="5">
    <location>
        <begin position="16"/>
        <end position="85"/>
    </location>
</feature>
<dbReference type="GO" id="GO:0005634">
    <property type="term" value="C:nucleus"/>
    <property type="evidence" value="ECO:0007669"/>
    <property type="project" value="UniProtKB-UniRule"/>
</dbReference>
<name>A0A8H5G2F6_9AGAR</name>
<dbReference type="SUPFAM" id="SSF47095">
    <property type="entry name" value="HMG-box"/>
    <property type="match status" value="1"/>
</dbReference>
<dbReference type="PANTHER" id="PTHR45789:SF2">
    <property type="entry name" value="FI18025P1"/>
    <property type="match status" value="1"/>
</dbReference>
<sequence length="544" mass="58841">MPPRRGHDDKSPKIHIPRPPNAFILFRSSFIRSNRVPGKVEGNHSTLSKIIGLCWKALPAQERRSWEEKARAAQAEHRTLYPDWRWTPEANALGKKRARKSRKTDGDDGAESSEPQPKRRSRAKDKGKARERDSEADEDLRVAKIADLVKEGKSGAELEHALEEWQASLADPPPTKRRISRRLADIPPSTSSAADPDDAAQPSTSSSSPHVFRRSPSDSAEDTPEPVRLTTHPINQHNPSHTPSPTPFYPALPRSAVPSPTITWAENTTPSSFPQPNYNQWWPTASSATPSAPDPAASSSPFGACYDPPAEITTEGLGYEQDTNFDRDYTESFGQISSDSQSHHDSSEASATQWTRNPGRNGLCAVISDPLRECDHSPTTSSPTTFPPSTTLPSVVDSPPVISTSPGGYFGSPEGTISTPPTTAAANAPFIASTYSSLTGWAGGYGDHGHGHHSAGMIPSSPEWFGSAGGWQGPQRASSSWGQQSDNLSHHNHKMPAYLEHHHPHSSSLRLHPPTPASSSTTVLQLSPDSNNSPNHSHSHSASS</sequence>
<feature type="region of interest" description="Disordered" evidence="4">
    <location>
        <begin position="91"/>
        <end position="142"/>
    </location>
</feature>
<organism evidence="6 7">
    <name type="scientific">Leucocoprinus leucothites</name>
    <dbReference type="NCBI Taxonomy" id="201217"/>
    <lineage>
        <taxon>Eukaryota</taxon>
        <taxon>Fungi</taxon>
        <taxon>Dikarya</taxon>
        <taxon>Basidiomycota</taxon>
        <taxon>Agaricomycotina</taxon>
        <taxon>Agaricomycetes</taxon>
        <taxon>Agaricomycetidae</taxon>
        <taxon>Agaricales</taxon>
        <taxon>Agaricineae</taxon>
        <taxon>Agaricaceae</taxon>
        <taxon>Leucocoprinus</taxon>
    </lineage>
</organism>
<dbReference type="GO" id="GO:0000978">
    <property type="term" value="F:RNA polymerase II cis-regulatory region sequence-specific DNA binding"/>
    <property type="evidence" value="ECO:0007669"/>
    <property type="project" value="TreeGrafter"/>
</dbReference>
<feature type="compositionally biased region" description="Polar residues" evidence="4">
    <location>
        <begin position="232"/>
        <end position="241"/>
    </location>
</feature>
<feature type="compositionally biased region" description="Low complexity" evidence="4">
    <location>
        <begin position="283"/>
        <end position="301"/>
    </location>
</feature>
<feature type="region of interest" description="Disordered" evidence="4">
    <location>
        <begin position="164"/>
        <end position="361"/>
    </location>
</feature>
<feature type="compositionally biased region" description="Low complexity" evidence="4">
    <location>
        <begin position="527"/>
        <end position="544"/>
    </location>
</feature>
<accession>A0A8H5G2F6</accession>